<dbReference type="CDD" id="cd14852">
    <property type="entry name" value="LD-carboxypeptidase"/>
    <property type="match status" value="1"/>
</dbReference>
<evidence type="ECO:0000313" key="2">
    <source>
        <dbReference type="EMBL" id="OGZ54786.1"/>
    </source>
</evidence>
<gene>
    <name evidence="2" type="ORF">A3H64_02570</name>
</gene>
<dbReference type="PANTHER" id="PTHR34385:SF1">
    <property type="entry name" value="PEPTIDOGLYCAN L-ALANYL-D-GLUTAMATE ENDOPEPTIDASE CWLK"/>
    <property type="match status" value="1"/>
</dbReference>
<dbReference type="Proteomes" id="UP000178186">
    <property type="component" value="Unassembled WGS sequence"/>
</dbReference>
<accession>A0A1G2GX56</accession>
<dbReference type="InterPro" id="IPR058193">
    <property type="entry name" value="VanY/YodJ_core_dom"/>
</dbReference>
<dbReference type="AlphaFoldDB" id="A0A1G2GX56"/>
<evidence type="ECO:0000259" key="1">
    <source>
        <dbReference type="Pfam" id="PF02557"/>
    </source>
</evidence>
<name>A0A1G2GX56_9BACT</name>
<evidence type="ECO:0000313" key="3">
    <source>
        <dbReference type="Proteomes" id="UP000178186"/>
    </source>
</evidence>
<comment type="caution">
    <text evidence="2">The sequence shown here is derived from an EMBL/GenBank/DDBJ whole genome shotgun (WGS) entry which is preliminary data.</text>
</comment>
<dbReference type="EMBL" id="MHNY01000039">
    <property type="protein sequence ID" value="OGZ54786.1"/>
    <property type="molecule type" value="Genomic_DNA"/>
</dbReference>
<dbReference type="InterPro" id="IPR052179">
    <property type="entry name" value="DD-CPase-like"/>
</dbReference>
<sequence>MFISHFYIAIMKHMLKRVITHFKNKPLFSVNPLRFGFLLLLLGITGILAYEDRETARENAMLIAEIERLTEAQQNISKRMDAAVLLLEQNLDLTKSEQELLRADLITEKEKAGALKEQLGQVSGAVDTLEKLTNTDEELLQKYSKVYFLNEHYIPARLSRIDSLYVYQSDEPRDLQIHASVWPYLEKLLMVAKKDGIDILITSAYRSFGVQEDLKSRYVVTYGAGTANQFSADQGYSEHQLGTTIDFTTKKTGANWDAFEQSPAFAWLAKNAYLHGFTLSYSKNNSYYTYEPWHWRFVGKALAEQLQKDEKHFYDLDQREIDKYLVSIFD</sequence>
<dbReference type="InterPro" id="IPR003709">
    <property type="entry name" value="VanY-like_core_dom"/>
</dbReference>
<dbReference type="SUPFAM" id="SSF55166">
    <property type="entry name" value="Hedgehog/DD-peptidase"/>
    <property type="match status" value="1"/>
</dbReference>
<feature type="domain" description="D-alanyl-D-alanine carboxypeptidase-like core" evidence="1">
    <location>
        <begin position="176"/>
        <end position="300"/>
    </location>
</feature>
<organism evidence="2 3">
    <name type="scientific">Candidatus Ryanbacteria bacterium RIFCSPLOWO2_02_FULL_45_11c</name>
    <dbReference type="NCBI Taxonomy" id="1802128"/>
    <lineage>
        <taxon>Bacteria</taxon>
        <taxon>Candidatus Ryaniibacteriota</taxon>
    </lineage>
</organism>
<dbReference type="GO" id="GO:0008233">
    <property type="term" value="F:peptidase activity"/>
    <property type="evidence" value="ECO:0007669"/>
    <property type="project" value="InterPro"/>
</dbReference>
<dbReference type="InterPro" id="IPR009045">
    <property type="entry name" value="Zn_M74/Hedgehog-like"/>
</dbReference>
<reference evidence="2 3" key="1">
    <citation type="journal article" date="2016" name="Nat. Commun.">
        <title>Thousands of microbial genomes shed light on interconnected biogeochemical processes in an aquifer system.</title>
        <authorList>
            <person name="Anantharaman K."/>
            <person name="Brown C.T."/>
            <person name="Hug L.A."/>
            <person name="Sharon I."/>
            <person name="Castelle C.J."/>
            <person name="Probst A.J."/>
            <person name="Thomas B.C."/>
            <person name="Singh A."/>
            <person name="Wilkins M.J."/>
            <person name="Karaoz U."/>
            <person name="Brodie E.L."/>
            <person name="Williams K.H."/>
            <person name="Hubbard S.S."/>
            <person name="Banfield J.F."/>
        </authorList>
    </citation>
    <scope>NUCLEOTIDE SEQUENCE [LARGE SCALE GENOMIC DNA]</scope>
</reference>
<dbReference type="GO" id="GO:0006508">
    <property type="term" value="P:proteolysis"/>
    <property type="evidence" value="ECO:0007669"/>
    <property type="project" value="InterPro"/>
</dbReference>
<dbReference type="Gene3D" id="3.30.1380.10">
    <property type="match status" value="1"/>
</dbReference>
<dbReference type="Pfam" id="PF02557">
    <property type="entry name" value="VanY"/>
    <property type="match status" value="1"/>
</dbReference>
<dbReference type="PANTHER" id="PTHR34385">
    <property type="entry name" value="D-ALANYL-D-ALANINE CARBOXYPEPTIDASE"/>
    <property type="match status" value="1"/>
</dbReference>
<proteinExistence type="predicted"/>
<protein>
    <recommendedName>
        <fullName evidence="1">D-alanyl-D-alanine carboxypeptidase-like core domain-containing protein</fullName>
    </recommendedName>
</protein>
<dbReference type="STRING" id="1802128.A3H64_02570"/>